<feature type="domain" description="Beta-lactamase class A catalytic" evidence="3">
    <location>
        <begin position="64"/>
        <end position="325"/>
    </location>
</feature>
<comment type="caution">
    <text evidence="4">The sequence shown here is derived from an EMBL/GenBank/DDBJ whole genome shotgun (WGS) entry which is preliminary data.</text>
</comment>
<keyword evidence="2" id="KW-0732">Signal</keyword>
<feature type="signal peptide" evidence="2">
    <location>
        <begin position="1"/>
        <end position="26"/>
    </location>
</feature>
<keyword evidence="4" id="KW-0378">Hydrolase</keyword>
<dbReference type="InterPro" id="IPR000871">
    <property type="entry name" value="Beta-lactam_class-A"/>
</dbReference>
<proteinExistence type="predicted"/>
<protein>
    <submittedName>
        <fullName evidence="4">Class A beta-lactamase-related serine hydrolase</fullName>
    </submittedName>
</protein>
<reference evidence="4 5" key="1">
    <citation type="submission" date="2021-07" db="EMBL/GenBank/DDBJ databases">
        <authorList>
            <person name="So Y."/>
        </authorList>
    </citation>
    <scope>NUCLEOTIDE SEQUENCE [LARGE SCALE GENOMIC DNA]</scope>
    <source>
        <strain evidence="4 5">Y3S6</strain>
    </source>
</reference>
<evidence type="ECO:0000256" key="2">
    <source>
        <dbReference type="SAM" id="SignalP"/>
    </source>
</evidence>
<dbReference type="RefSeq" id="WP_219792563.1">
    <property type="nucleotide sequence ID" value="NZ_JAHYCA010000004.1"/>
</dbReference>
<gene>
    <name evidence="4" type="ORF">KPL81_13125</name>
</gene>
<dbReference type="Gene3D" id="3.40.710.10">
    <property type="entry name" value="DD-peptidase/beta-lactamase superfamily"/>
    <property type="match status" value="1"/>
</dbReference>
<dbReference type="InterPro" id="IPR012338">
    <property type="entry name" value="Beta-lactam/transpept-like"/>
</dbReference>
<keyword evidence="5" id="KW-1185">Reference proteome</keyword>
<dbReference type="EMBL" id="JAHYCA010000004">
    <property type="protein sequence ID" value="MBW6392094.1"/>
    <property type="molecule type" value="Genomic_DNA"/>
</dbReference>
<dbReference type="InterPro" id="IPR045155">
    <property type="entry name" value="Beta-lactam_cat"/>
</dbReference>
<name>A0ABS6ZPT6_9GAMM</name>
<comment type="catalytic activity">
    <reaction evidence="1">
        <text>a beta-lactam + H2O = a substituted beta-amino acid</text>
        <dbReference type="Rhea" id="RHEA:20401"/>
        <dbReference type="ChEBI" id="CHEBI:15377"/>
        <dbReference type="ChEBI" id="CHEBI:35627"/>
        <dbReference type="ChEBI" id="CHEBI:140347"/>
        <dbReference type="EC" id="3.5.2.6"/>
    </reaction>
</comment>
<feature type="chain" id="PRO_5045403862" evidence="2">
    <location>
        <begin position="27"/>
        <end position="369"/>
    </location>
</feature>
<evidence type="ECO:0000313" key="5">
    <source>
        <dbReference type="Proteomes" id="UP000769617"/>
    </source>
</evidence>
<evidence type="ECO:0000259" key="3">
    <source>
        <dbReference type="Pfam" id="PF13354"/>
    </source>
</evidence>
<dbReference type="Proteomes" id="UP000769617">
    <property type="component" value="Unassembled WGS sequence"/>
</dbReference>
<dbReference type="Pfam" id="PF13354">
    <property type="entry name" value="Beta-lactamase2"/>
    <property type="match status" value="1"/>
</dbReference>
<evidence type="ECO:0000256" key="1">
    <source>
        <dbReference type="ARBA" id="ARBA00001526"/>
    </source>
</evidence>
<organism evidence="4 5">
    <name type="scientific">Billgrantia antri</name>
    <dbReference type="NCBI Taxonomy" id="2846777"/>
    <lineage>
        <taxon>Bacteria</taxon>
        <taxon>Pseudomonadati</taxon>
        <taxon>Pseudomonadota</taxon>
        <taxon>Gammaproteobacteria</taxon>
        <taxon>Oceanospirillales</taxon>
        <taxon>Halomonadaceae</taxon>
        <taxon>Billgrantia</taxon>
    </lineage>
</organism>
<accession>A0ABS6ZPT6</accession>
<dbReference type="PANTHER" id="PTHR35333">
    <property type="entry name" value="BETA-LACTAMASE"/>
    <property type="match status" value="1"/>
</dbReference>
<sequence length="369" mass="40380">MRTAERWCKVLARTLLWLTMALPTLAAAQPGWAEQVDAWVKPPWAERLRARLALLEAGFDGELGVHVRSLETGARYGWRDGESWYLASLVKVPVAIELMARVEAGEMELEDRLTLLSSDYVDGAGSTNWAVPGSTLTLRQLLESMLVVSDNTASDMLMRHLGLDAVNARVRRHTPTGGLGPITTLVDVRRHAYANLHPGAFQLSGMDFIEVRKRHGDAARVAWLRQRLGLAPQELLTSSIDEAFRRYYATDLNSGRLDAFADMLEALARGRALGPHATAELLAVMSRASSGDRRLKAGLGRDIRLAHKTGTQHRLACDGGIATQGQGEEARRMVIVACVRGELDVARNERMLAAVGRAVWEAGAFEGGS</sequence>
<evidence type="ECO:0000313" key="4">
    <source>
        <dbReference type="EMBL" id="MBW6392094.1"/>
    </source>
</evidence>
<dbReference type="SUPFAM" id="SSF56601">
    <property type="entry name" value="beta-lactamase/transpeptidase-like"/>
    <property type="match status" value="1"/>
</dbReference>
<dbReference type="PANTHER" id="PTHR35333:SF4">
    <property type="entry name" value="SLR0121 PROTEIN"/>
    <property type="match status" value="1"/>
</dbReference>
<dbReference type="GO" id="GO:0016787">
    <property type="term" value="F:hydrolase activity"/>
    <property type="evidence" value="ECO:0007669"/>
    <property type="project" value="UniProtKB-KW"/>
</dbReference>